<evidence type="ECO:0000313" key="2">
    <source>
        <dbReference type="Proteomes" id="UP001209922"/>
    </source>
</evidence>
<keyword evidence="2" id="KW-1185">Reference proteome</keyword>
<accession>A0ABT3K062</accession>
<dbReference type="EMBL" id="JAPCHY010000018">
    <property type="protein sequence ID" value="MCW4474115.1"/>
    <property type="molecule type" value="Genomic_DNA"/>
</dbReference>
<gene>
    <name evidence="1" type="ORF">OK345_16610</name>
</gene>
<name>A0ABT3K062_9XANT</name>
<organism evidence="1 2">
    <name type="scientific">Xanthomonas chitinilytica</name>
    <dbReference type="NCBI Taxonomy" id="2989819"/>
    <lineage>
        <taxon>Bacteria</taxon>
        <taxon>Pseudomonadati</taxon>
        <taxon>Pseudomonadota</taxon>
        <taxon>Gammaproteobacteria</taxon>
        <taxon>Lysobacterales</taxon>
        <taxon>Lysobacteraceae</taxon>
        <taxon>Xanthomonas</taxon>
    </lineage>
</organism>
<dbReference type="RefSeq" id="WP_265129114.1">
    <property type="nucleotide sequence ID" value="NZ_JAPCHY010000018.1"/>
</dbReference>
<dbReference type="Proteomes" id="UP001209922">
    <property type="component" value="Unassembled WGS sequence"/>
</dbReference>
<evidence type="ECO:0000313" key="1">
    <source>
        <dbReference type="EMBL" id="MCW4474115.1"/>
    </source>
</evidence>
<proteinExistence type="predicted"/>
<comment type="caution">
    <text evidence="1">The sequence shown here is derived from an EMBL/GenBank/DDBJ whole genome shotgun (WGS) entry which is preliminary data.</text>
</comment>
<sequence length="45" mass="5622">MSSKQNGRKHDKRQQLVGYLKRFLRKPWFMRLVIGVIWKLMDRYL</sequence>
<reference evidence="1 2" key="1">
    <citation type="submission" date="2022-10" db="EMBL/GenBank/DDBJ databases">
        <title>Xanthomonas sp. H13-6.</title>
        <authorList>
            <person name="Liu X."/>
            <person name="Deng Z."/>
            <person name="Jiang Y."/>
            <person name="Yu T."/>
            <person name="Ai J."/>
        </authorList>
    </citation>
    <scope>NUCLEOTIDE SEQUENCE [LARGE SCALE GENOMIC DNA]</scope>
    <source>
        <strain evidence="1 2">H13-6</strain>
    </source>
</reference>
<protein>
    <submittedName>
        <fullName evidence="1">Uncharacterized protein</fullName>
    </submittedName>
</protein>